<feature type="transmembrane region" description="Helical" evidence="7">
    <location>
        <begin position="117"/>
        <end position="137"/>
    </location>
</feature>
<dbReference type="Gene3D" id="1.10.3720.10">
    <property type="entry name" value="MetI-like"/>
    <property type="match status" value="1"/>
</dbReference>
<evidence type="ECO:0000256" key="6">
    <source>
        <dbReference type="ARBA" id="ARBA00023136"/>
    </source>
</evidence>
<feature type="transmembrane region" description="Helical" evidence="7">
    <location>
        <begin position="231"/>
        <end position="254"/>
    </location>
</feature>
<evidence type="ECO:0000256" key="2">
    <source>
        <dbReference type="ARBA" id="ARBA00022448"/>
    </source>
</evidence>
<evidence type="ECO:0000256" key="1">
    <source>
        <dbReference type="ARBA" id="ARBA00004651"/>
    </source>
</evidence>
<dbReference type="Proteomes" id="UP000295621">
    <property type="component" value="Unassembled WGS sequence"/>
</dbReference>
<dbReference type="CDD" id="cd06261">
    <property type="entry name" value="TM_PBP2"/>
    <property type="match status" value="1"/>
</dbReference>
<evidence type="ECO:0000256" key="5">
    <source>
        <dbReference type="ARBA" id="ARBA00022989"/>
    </source>
</evidence>
<dbReference type="InterPro" id="IPR000515">
    <property type="entry name" value="MetI-like"/>
</dbReference>
<evidence type="ECO:0000256" key="4">
    <source>
        <dbReference type="ARBA" id="ARBA00022692"/>
    </source>
</evidence>
<comment type="subcellular location">
    <subcellularLocation>
        <location evidence="1 7">Cell membrane</location>
        <topology evidence="1 7">Multi-pass membrane protein</topology>
    </subcellularLocation>
</comment>
<dbReference type="InterPro" id="IPR035906">
    <property type="entry name" value="MetI-like_sf"/>
</dbReference>
<organism evidence="9 10">
    <name type="scientific">Jiangella ureilytica</name>
    <dbReference type="NCBI Taxonomy" id="2530374"/>
    <lineage>
        <taxon>Bacteria</taxon>
        <taxon>Bacillati</taxon>
        <taxon>Actinomycetota</taxon>
        <taxon>Actinomycetes</taxon>
        <taxon>Jiangellales</taxon>
        <taxon>Jiangellaceae</taxon>
        <taxon>Jiangella</taxon>
    </lineage>
</organism>
<feature type="domain" description="ABC transmembrane type-1" evidence="8">
    <location>
        <begin position="81"/>
        <end position="295"/>
    </location>
</feature>
<keyword evidence="10" id="KW-1185">Reference proteome</keyword>
<evidence type="ECO:0000259" key="8">
    <source>
        <dbReference type="PROSITE" id="PS50928"/>
    </source>
</evidence>
<keyword evidence="3" id="KW-1003">Cell membrane</keyword>
<comment type="similarity">
    <text evidence="7">Belongs to the binding-protein-dependent transport system permease family.</text>
</comment>
<feature type="transmembrane region" description="Helical" evidence="7">
    <location>
        <begin position="274"/>
        <end position="294"/>
    </location>
</feature>
<dbReference type="PANTHER" id="PTHR30193:SF37">
    <property type="entry name" value="INNER MEMBRANE ABC TRANSPORTER PERMEASE PROTEIN YCJO"/>
    <property type="match status" value="1"/>
</dbReference>
<dbReference type="InterPro" id="IPR051393">
    <property type="entry name" value="ABC_transporter_permease"/>
</dbReference>
<dbReference type="OrthoDB" id="9804439at2"/>
<feature type="transmembrane region" description="Helical" evidence="7">
    <location>
        <begin position="21"/>
        <end position="44"/>
    </location>
</feature>
<dbReference type="PROSITE" id="PS50928">
    <property type="entry name" value="ABC_TM1"/>
    <property type="match status" value="1"/>
</dbReference>
<keyword evidence="4 7" id="KW-0812">Transmembrane</keyword>
<evidence type="ECO:0000313" key="10">
    <source>
        <dbReference type="Proteomes" id="UP000295621"/>
    </source>
</evidence>
<feature type="transmembrane region" description="Helical" evidence="7">
    <location>
        <begin position="85"/>
        <end position="105"/>
    </location>
</feature>
<name>A0A4V2XWU6_9ACTN</name>
<sequence length="306" mass="34053">MTAKGATVPRRRPTLLERQRRRLVVPFLLPALLLYGLFMLYPAFTTFYVALTEWDGVNAPEWVGGGNFGRLLDDPLFTSTITNTIVFTVLGALVLFPGAMFFGYVTQRLRFGRFYRFLILAPVALSVTTAALLWKFLVDPNFGALQSILHAIGLDSLASIELLGRPSTAMLMVVLATVWHGIGLWMTFFAAAVERVPAELKESATLDGATSFQVFRFVVWPLMWEVTRTLLVLWMIQGLQTFAFIIAMTNGGPLRATEVIGTYLYKVAFASSEFGYGAAIAVVLFAAILVLTLLSQRLTRRESEQY</sequence>
<dbReference type="GO" id="GO:0005886">
    <property type="term" value="C:plasma membrane"/>
    <property type="evidence" value="ECO:0007669"/>
    <property type="project" value="UniProtKB-SubCell"/>
</dbReference>
<accession>A0A4V2XWU6</accession>
<gene>
    <name evidence="9" type="ORF">E1212_14070</name>
</gene>
<dbReference type="AlphaFoldDB" id="A0A4V2XWU6"/>
<feature type="transmembrane region" description="Helical" evidence="7">
    <location>
        <begin position="170"/>
        <end position="192"/>
    </location>
</feature>
<evidence type="ECO:0000313" key="9">
    <source>
        <dbReference type="EMBL" id="TDC50685.1"/>
    </source>
</evidence>
<protein>
    <submittedName>
        <fullName evidence="9">Sugar ABC transporter permease</fullName>
    </submittedName>
</protein>
<dbReference type="SUPFAM" id="SSF161098">
    <property type="entry name" value="MetI-like"/>
    <property type="match status" value="1"/>
</dbReference>
<dbReference type="GO" id="GO:0055085">
    <property type="term" value="P:transmembrane transport"/>
    <property type="evidence" value="ECO:0007669"/>
    <property type="project" value="InterPro"/>
</dbReference>
<proteinExistence type="inferred from homology"/>
<comment type="caution">
    <text evidence="9">The sequence shown here is derived from an EMBL/GenBank/DDBJ whole genome shotgun (WGS) entry which is preliminary data.</text>
</comment>
<evidence type="ECO:0000256" key="7">
    <source>
        <dbReference type="RuleBase" id="RU363032"/>
    </source>
</evidence>
<dbReference type="Pfam" id="PF00528">
    <property type="entry name" value="BPD_transp_1"/>
    <property type="match status" value="1"/>
</dbReference>
<keyword evidence="5 7" id="KW-1133">Transmembrane helix</keyword>
<dbReference type="PANTHER" id="PTHR30193">
    <property type="entry name" value="ABC TRANSPORTER PERMEASE PROTEIN"/>
    <property type="match status" value="1"/>
</dbReference>
<reference evidence="9 10" key="1">
    <citation type="submission" date="2019-02" db="EMBL/GenBank/DDBJ databases">
        <title>Draft genome sequences of novel Actinobacteria.</title>
        <authorList>
            <person name="Sahin N."/>
            <person name="Ay H."/>
            <person name="Saygin H."/>
        </authorList>
    </citation>
    <scope>NUCLEOTIDE SEQUENCE [LARGE SCALE GENOMIC DNA]</scope>
    <source>
        <strain evidence="9 10">KC603</strain>
    </source>
</reference>
<evidence type="ECO:0000256" key="3">
    <source>
        <dbReference type="ARBA" id="ARBA00022475"/>
    </source>
</evidence>
<keyword evidence="6 7" id="KW-0472">Membrane</keyword>
<dbReference type="SUPFAM" id="SSF160964">
    <property type="entry name" value="MalF N-terminal region-like"/>
    <property type="match status" value="1"/>
</dbReference>
<dbReference type="EMBL" id="SMKL01000028">
    <property type="protein sequence ID" value="TDC50685.1"/>
    <property type="molecule type" value="Genomic_DNA"/>
</dbReference>
<keyword evidence="2 7" id="KW-0813">Transport</keyword>